<keyword evidence="1" id="KW-0175">Coiled coil</keyword>
<evidence type="ECO:0000313" key="3">
    <source>
        <dbReference type="EMBL" id="KAK4254599.1"/>
    </source>
</evidence>
<feature type="coiled-coil region" evidence="1">
    <location>
        <begin position="154"/>
        <end position="181"/>
    </location>
</feature>
<name>A0AAE1JK25_9FABA</name>
<sequence>MSQLRAVSAPDLMPPSSSIVQPEPASEENVSLEGVAINVKLLLKLIQDHNVGNSKDNLERKTHRVSGMISIIDEVKNRIQKIQTTSKRRAELRRCNTDVKPNVPSPRDRKAPELITDEKERLRRELHASLVARQSIQAICSSLGKEKQIMAAELARKAQELSELEEYIIDLKDQNHMLMEKLRSYSLERRERSSEMERQGNMAMQERNKELSEQLLKVHDDFQSLEKQFQETQEENTQILATMEEMDVEVQAGINKIHGFKEKMATNGEDNLNIKEDISALEHTLESLSLKISKHRQKQTWQH</sequence>
<evidence type="ECO:0000313" key="4">
    <source>
        <dbReference type="Proteomes" id="UP001293593"/>
    </source>
</evidence>
<evidence type="ECO:0000256" key="2">
    <source>
        <dbReference type="SAM" id="MobiDB-lite"/>
    </source>
</evidence>
<evidence type="ECO:0000256" key="1">
    <source>
        <dbReference type="SAM" id="Coils"/>
    </source>
</evidence>
<organism evidence="3 4">
    <name type="scientific">Acacia crassicarpa</name>
    <name type="common">northern wattle</name>
    <dbReference type="NCBI Taxonomy" id="499986"/>
    <lineage>
        <taxon>Eukaryota</taxon>
        <taxon>Viridiplantae</taxon>
        <taxon>Streptophyta</taxon>
        <taxon>Embryophyta</taxon>
        <taxon>Tracheophyta</taxon>
        <taxon>Spermatophyta</taxon>
        <taxon>Magnoliopsida</taxon>
        <taxon>eudicotyledons</taxon>
        <taxon>Gunneridae</taxon>
        <taxon>Pentapetalae</taxon>
        <taxon>rosids</taxon>
        <taxon>fabids</taxon>
        <taxon>Fabales</taxon>
        <taxon>Fabaceae</taxon>
        <taxon>Caesalpinioideae</taxon>
        <taxon>mimosoid clade</taxon>
        <taxon>Acacieae</taxon>
        <taxon>Acacia</taxon>
    </lineage>
</organism>
<feature type="region of interest" description="Disordered" evidence="2">
    <location>
        <begin position="1"/>
        <end position="25"/>
    </location>
</feature>
<dbReference type="PANTHER" id="PTHR38378:SF3">
    <property type="entry name" value="MYOSIN HEAVY CHAIN-LIKE PROTEIN"/>
    <property type="match status" value="1"/>
</dbReference>
<feature type="coiled-coil region" evidence="1">
    <location>
        <begin position="208"/>
        <end position="242"/>
    </location>
</feature>
<proteinExistence type="predicted"/>
<comment type="caution">
    <text evidence="3">The sequence shown here is derived from an EMBL/GenBank/DDBJ whole genome shotgun (WGS) entry which is preliminary data.</text>
</comment>
<reference evidence="3" key="1">
    <citation type="submission" date="2023-10" db="EMBL/GenBank/DDBJ databases">
        <title>Chromosome-level genome of the transformable northern wattle, Acacia crassicarpa.</title>
        <authorList>
            <person name="Massaro I."/>
            <person name="Sinha N.R."/>
            <person name="Poethig S."/>
            <person name="Leichty A.R."/>
        </authorList>
    </citation>
    <scope>NUCLEOTIDE SEQUENCE</scope>
    <source>
        <strain evidence="3">Acra3RX</strain>
        <tissue evidence="3">Leaf</tissue>
    </source>
</reference>
<dbReference type="Proteomes" id="UP001293593">
    <property type="component" value="Unassembled WGS sequence"/>
</dbReference>
<protein>
    <submittedName>
        <fullName evidence="3">Uncharacterized protein</fullName>
    </submittedName>
</protein>
<dbReference type="PANTHER" id="PTHR38378">
    <property type="entry name" value="MYOSIN HEAVY CHAIN-LIKE PROTEIN"/>
    <property type="match status" value="1"/>
</dbReference>
<accession>A0AAE1JK25</accession>
<dbReference type="EMBL" id="JAWXYG010000014">
    <property type="protein sequence ID" value="KAK4254599.1"/>
    <property type="molecule type" value="Genomic_DNA"/>
</dbReference>
<keyword evidence="4" id="KW-1185">Reference proteome</keyword>
<dbReference type="AlphaFoldDB" id="A0AAE1JK25"/>
<gene>
    <name evidence="3" type="ORF">QN277_009957</name>
</gene>